<proteinExistence type="inferred from homology"/>
<dbReference type="GeneID" id="111005764"/>
<name>A0A6J1BV26_MOMCH</name>
<dbReference type="KEGG" id="mcha:111005764"/>
<feature type="transmembrane region" description="Helical" evidence="7">
    <location>
        <begin position="376"/>
        <end position="399"/>
    </location>
</feature>
<keyword evidence="6 7" id="KW-0472">Membrane</keyword>
<evidence type="ECO:0000256" key="3">
    <source>
        <dbReference type="ARBA" id="ARBA00006528"/>
    </source>
</evidence>
<evidence type="ECO:0000256" key="1">
    <source>
        <dbReference type="ARBA" id="ARBA00004119"/>
    </source>
</evidence>
<dbReference type="InterPro" id="IPR038770">
    <property type="entry name" value="Na+/solute_symporter_sf"/>
</dbReference>
<feature type="transmembrane region" description="Helical" evidence="7">
    <location>
        <begin position="165"/>
        <end position="186"/>
    </location>
</feature>
<dbReference type="InterPro" id="IPR004710">
    <property type="entry name" value="Bilac:Na_transpt"/>
</dbReference>
<reference evidence="9" key="1">
    <citation type="submission" date="2025-08" db="UniProtKB">
        <authorList>
            <consortium name="RefSeq"/>
        </authorList>
    </citation>
    <scope>IDENTIFICATION</scope>
    <source>
        <strain evidence="9">OHB3-1</strain>
    </source>
</reference>
<comment type="subcellular location">
    <subcellularLocation>
        <location evidence="2">Membrane</location>
        <topology evidence="2">Multi-pass membrane protein</topology>
    </subcellularLocation>
    <subcellularLocation>
        <location evidence="1">Plastid</location>
        <location evidence="1">Chloroplast envelope</location>
    </subcellularLocation>
</comment>
<evidence type="ECO:0000313" key="8">
    <source>
        <dbReference type="Proteomes" id="UP000504603"/>
    </source>
</evidence>
<feature type="transmembrane region" description="Helical" evidence="7">
    <location>
        <begin position="319"/>
        <end position="339"/>
    </location>
</feature>
<comment type="similarity">
    <text evidence="3">Belongs to the bile acid:sodium symporter (BASS) (TC 2.A.28) family.</text>
</comment>
<dbReference type="Proteomes" id="UP000504603">
    <property type="component" value="Unplaced"/>
</dbReference>
<dbReference type="AlphaFoldDB" id="A0A6J1BV26"/>
<dbReference type="RefSeq" id="XP_022133119.1">
    <property type="nucleotide sequence ID" value="XM_022277427.1"/>
</dbReference>
<keyword evidence="8" id="KW-1185">Reference proteome</keyword>
<feature type="transmembrane region" description="Helical" evidence="7">
    <location>
        <begin position="254"/>
        <end position="275"/>
    </location>
</feature>
<dbReference type="GO" id="GO:0009941">
    <property type="term" value="C:chloroplast envelope"/>
    <property type="evidence" value="ECO:0007669"/>
    <property type="project" value="UniProtKB-SubCell"/>
</dbReference>
<gene>
    <name evidence="9" type="primary">LOC111005764</name>
</gene>
<evidence type="ECO:0000313" key="9">
    <source>
        <dbReference type="RefSeq" id="XP_022133119.1"/>
    </source>
</evidence>
<evidence type="ECO:0000256" key="4">
    <source>
        <dbReference type="ARBA" id="ARBA00022692"/>
    </source>
</evidence>
<keyword evidence="4 7" id="KW-0812">Transmembrane</keyword>
<dbReference type="InterPro" id="IPR002657">
    <property type="entry name" value="BilAc:Na_symport/Acr3"/>
</dbReference>
<protein>
    <submittedName>
        <fullName evidence="9">Probable sodium/metabolite cotransporter BASS1, chloroplastic</fullName>
    </submittedName>
</protein>
<evidence type="ECO:0000256" key="5">
    <source>
        <dbReference type="ARBA" id="ARBA00022989"/>
    </source>
</evidence>
<dbReference type="Pfam" id="PF01758">
    <property type="entry name" value="SBF"/>
    <property type="match status" value="1"/>
</dbReference>
<feature type="transmembrane region" description="Helical" evidence="7">
    <location>
        <begin position="134"/>
        <end position="153"/>
    </location>
</feature>
<evidence type="ECO:0000256" key="7">
    <source>
        <dbReference type="SAM" id="Phobius"/>
    </source>
</evidence>
<dbReference type="GO" id="GO:0016020">
    <property type="term" value="C:membrane"/>
    <property type="evidence" value="ECO:0007669"/>
    <property type="project" value="UniProtKB-SubCell"/>
</dbReference>
<organism evidence="8 9">
    <name type="scientific">Momordica charantia</name>
    <name type="common">Bitter gourd</name>
    <name type="synonym">Balsam pear</name>
    <dbReference type="NCBI Taxonomy" id="3673"/>
    <lineage>
        <taxon>Eukaryota</taxon>
        <taxon>Viridiplantae</taxon>
        <taxon>Streptophyta</taxon>
        <taxon>Embryophyta</taxon>
        <taxon>Tracheophyta</taxon>
        <taxon>Spermatophyta</taxon>
        <taxon>Magnoliopsida</taxon>
        <taxon>eudicotyledons</taxon>
        <taxon>Gunneridae</taxon>
        <taxon>Pentapetalae</taxon>
        <taxon>rosids</taxon>
        <taxon>fabids</taxon>
        <taxon>Cucurbitales</taxon>
        <taxon>Cucurbitaceae</taxon>
        <taxon>Momordiceae</taxon>
        <taxon>Momordica</taxon>
    </lineage>
</organism>
<sequence>MNIMLSLPYSLPSCSYRPFLVSSTSGNFLPSSLSSSSPAGFRPASSLRLSDERIRVWNPVFRSRARRIDVRLPVPPPRCGPSSSGSGVEGERSLRQWIELLGEALSTAFPVWVALGCLLGLLRPAAFNWVRPRWTVLGITLTMLGMGMTLTLDDLRGALAMPKELISGFLLQYSVMPISGFLVSKLLNLPSYYAAGLILVGCCPGGTASNIVAYIARGNVALSVLMTAASTVAAVIMTPFLTAKLAGQFVAVDAAGLLLSTLQIVLLPVLAGAFLNQYFHGLVRLVSPLMPPIAVGTVAVLCGNAIAQSSSAILMSGQQVVLAASLLHASGFFFGYVLARMLGIDVSSSRTISIEVGMQNSVLGVVLATQHFGNPLTAVPCAVSSVCHSIFGSILAGIWRQSKG</sequence>
<dbReference type="Gene3D" id="1.20.1530.20">
    <property type="match status" value="1"/>
</dbReference>
<evidence type="ECO:0000256" key="2">
    <source>
        <dbReference type="ARBA" id="ARBA00004141"/>
    </source>
</evidence>
<feature type="transmembrane region" description="Helical" evidence="7">
    <location>
        <begin position="282"/>
        <end position="307"/>
    </location>
</feature>
<feature type="transmembrane region" description="Helical" evidence="7">
    <location>
        <begin position="100"/>
        <end position="122"/>
    </location>
</feature>
<dbReference type="OrthoDB" id="203097at2759"/>
<accession>A0A6J1BV26</accession>
<feature type="transmembrane region" description="Helical" evidence="7">
    <location>
        <begin position="192"/>
        <end position="213"/>
    </location>
</feature>
<feature type="transmembrane region" description="Helical" evidence="7">
    <location>
        <begin position="220"/>
        <end position="242"/>
    </location>
</feature>
<keyword evidence="5 7" id="KW-1133">Transmembrane helix</keyword>
<evidence type="ECO:0000256" key="6">
    <source>
        <dbReference type="ARBA" id="ARBA00023136"/>
    </source>
</evidence>
<dbReference type="PANTHER" id="PTHR10361">
    <property type="entry name" value="SODIUM-BILE ACID COTRANSPORTER"/>
    <property type="match status" value="1"/>
</dbReference>
<dbReference type="PANTHER" id="PTHR10361:SF28">
    <property type="entry name" value="P3 PROTEIN-RELATED"/>
    <property type="match status" value="1"/>
</dbReference>